<gene>
    <name evidence="5" type="ORF">scyTo_0020869</name>
</gene>
<keyword evidence="3" id="KW-0575">Peroxidase</keyword>
<comment type="similarity">
    <text evidence="1">Belongs to the glutathione peroxidase family.</text>
</comment>
<proteinExistence type="inferred from homology"/>
<name>A0A401PPF2_SCYTO</name>
<dbReference type="EC" id="1.11.1.9" evidence="2"/>
<dbReference type="STRING" id="75743.A0A401PPF2"/>
<dbReference type="InterPro" id="IPR000889">
    <property type="entry name" value="Glutathione_peroxidase"/>
</dbReference>
<evidence type="ECO:0000256" key="4">
    <source>
        <dbReference type="ARBA" id="ARBA00023002"/>
    </source>
</evidence>
<reference evidence="5 6" key="1">
    <citation type="journal article" date="2018" name="Nat. Ecol. Evol.">
        <title>Shark genomes provide insights into elasmobranch evolution and the origin of vertebrates.</title>
        <authorList>
            <person name="Hara Y"/>
            <person name="Yamaguchi K"/>
            <person name="Onimaru K"/>
            <person name="Kadota M"/>
            <person name="Koyanagi M"/>
            <person name="Keeley SD"/>
            <person name="Tatsumi K"/>
            <person name="Tanaka K"/>
            <person name="Motone F"/>
            <person name="Kageyama Y"/>
            <person name="Nozu R"/>
            <person name="Adachi N"/>
            <person name="Nishimura O"/>
            <person name="Nakagawa R"/>
            <person name="Tanegashima C"/>
            <person name="Kiyatake I"/>
            <person name="Matsumoto R"/>
            <person name="Murakumo K"/>
            <person name="Nishida K"/>
            <person name="Terakita A"/>
            <person name="Kuratani S"/>
            <person name="Sato K"/>
            <person name="Hyodo S Kuraku.S."/>
        </authorList>
    </citation>
    <scope>NUCLEOTIDE SEQUENCE [LARGE SCALE GENOMIC DNA]</scope>
</reference>
<dbReference type="EMBL" id="BFAA01017517">
    <property type="protein sequence ID" value="GCB75026.1"/>
    <property type="molecule type" value="Genomic_DNA"/>
</dbReference>
<accession>A0A401PPF2</accession>
<protein>
    <recommendedName>
        <fullName evidence="2">glutathione peroxidase</fullName>
        <ecNumber evidence="2">1.11.1.9</ecNumber>
    </recommendedName>
</protein>
<dbReference type="GO" id="GO:0004602">
    <property type="term" value="F:glutathione peroxidase activity"/>
    <property type="evidence" value="ECO:0007669"/>
    <property type="project" value="UniProtKB-EC"/>
</dbReference>
<dbReference type="PANTHER" id="PTHR11592">
    <property type="entry name" value="GLUTATHIONE PEROXIDASE"/>
    <property type="match status" value="1"/>
</dbReference>
<dbReference type="Gene3D" id="3.40.30.10">
    <property type="entry name" value="Glutaredoxin"/>
    <property type="match status" value="1"/>
</dbReference>
<keyword evidence="6" id="KW-1185">Reference proteome</keyword>
<dbReference type="PROSITE" id="PS00763">
    <property type="entry name" value="GLUTATHIONE_PEROXID_2"/>
    <property type="match status" value="1"/>
</dbReference>
<evidence type="ECO:0000256" key="2">
    <source>
        <dbReference type="ARBA" id="ARBA00012310"/>
    </source>
</evidence>
<dbReference type="OMA" id="NSATMRC"/>
<dbReference type="PROSITE" id="PS51355">
    <property type="entry name" value="GLUTATHIONE_PEROXID_3"/>
    <property type="match status" value="1"/>
</dbReference>
<evidence type="ECO:0000256" key="1">
    <source>
        <dbReference type="ARBA" id="ARBA00006926"/>
    </source>
</evidence>
<dbReference type="OrthoDB" id="446890at2759"/>
<dbReference type="PANTHER" id="PTHR11592:SF32">
    <property type="entry name" value="GLUTATHIONE PEROXIDASE 3"/>
    <property type="match status" value="1"/>
</dbReference>
<evidence type="ECO:0000313" key="6">
    <source>
        <dbReference type="Proteomes" id="UP000288216"/>
    </source>
</evidence>
<evidence type="ECO:0000313" key="5">
    <source>
        <dbReference type="EMBL" id="GCB75026.1"/>
    </source>
</evidence>
<evidence type="ECO:0000256" key="3">
    <source>
        <dbReference type="ARBA" id="ARBA00022559"/>
    </source>
</evidence>
<dbReference type="GO" id="GO:0006979">
    <property type="term" value="P:response to oxidative stress"/>
    <property type="evidence" value="ECO:0007669"/>
    <property type="project" value="InterPro"/>
</dbReference>
<dbReference type="AlphaFoldDB" id="A0A401PPF2"/>
<keyword evidence="4" id="KW-0560">Oxidoreductase</keyword>
<comment type="caution">
    <text evidence="5">The sequence shown here is derived from an EMBL/GenBank/DDBJ whole genome shotgun (WGS) entry which is preliminary data.</text>
</comment>
<sequence length="118" mass="13375">LTYQYKELNALHEELKSFNFTILAFPSNQFGKQEPGENNEILPLLRYIRPGDGFVPNFQLFQKGDVNGESEQEQFTYMKPFCQGLRSGLDNKAECNSATMRCLTVSTLLSDCLATNLP</sequence>
<organism evidence="5 6">
    <name type="scientific">Scyliorhinus torazame</name>
    <name type="common">Cloudy catshark</name>
    <name type="synonym">Catulus torazame</name>
    <dbReference type="NCBI Taxonomy" id="75743"/>
    <lineage>
        <taxon>Eukaryota</taxon>
        <taxon>Metazoa</taxon>
        <taxon>Chordata</taxon>
        <taxon>Craniata</taxon>
        <taxon>Vertebrata</taxon>
        <taxon>Chondrichthyes</taxon>
        <taxon>Elasmobranchii</taxon>
        <taxon>Galeomorphii</taxon>
        <taxon>Galeoidea</taxon>
        <taxon>Carcharhiniformes</taxon>
        <taxon>Scyliorhinidae</taxon>
        <taxon>Scyliorhinus</taxon>
    </lineage>
</organism>
<dbReference type="InterPro" id="IPR036249">
    <property type="entry name" value="Thioredoxin-like_sf"/>
</dbReference>
<feature type="non-terminal residue" evidence="5">
    <location>
        <position position="1"/>
    </location>
</feature>
<dbReference type="SUPFAM" id="SSF52833">
    <property type="entry name" value="Thioredoxin-like"/>
    <property type="match status" value="1"/>
</dbReference>
<dbReference type="Pfam" id="PF00255">
    <property type="entry name" value="GSHPx"/>
    <property type="match status" value="1"/>
</dbReference>
<dbReference type="InterPro" id="IPR029760">
    <property type="entry name" value="GPX_CS"/>
</dbReference>
<dbReference type="Proteomes" id="UP000288216">
    <property type="component" value="Unassembled WGS sequence"/>
</dbReference>